<reference evidence="5" key="1">
    <citation type="submission" date="2008-01" db="EMBL/GenBank/DDBJ databases">
        <title>Complete sequence of Shewanella halifaxensis HAW-EB4.</title>
        <authorList>
            <consortium name="US DOE Joint Genome Institute"/>
            <person name="Copeland A."/>
            <person name="Lucas S."/>
            <person name="Lapidus A."/>
            <person name="Glavina del Rio T."/>
            <person name="Dalin E."/>
            <person name="Tice H."/>
            <person name="Bruce D."/>
            <person name="Goodwin L."/>
            <person name="Pitluck S."/>
            <person name="Sims D."/>
            <person name="Brettin T."/>
            <person name="Detter J.C."/>
            <person name="Han C."/>
            <person name="Kuske C.R."/>
            <person name="Schmutz J."/>
            <person name="Larimer F."/>
            <person name="Land M."/>
            <person name="Hauser L."/>
            <person name="Kyrpides N."/>
            <person name="Kim E."/>
            <person name="Zhao J.-S."/>
            <person name="Richardson P."/>
        </authorList>
    </citation>
    <scope>NUCLEOTIDE SEQUENCE [LARGE SCALE GENOMIC DNA]</scope>
    <source>
        <strain evidence="5">HAW-EB4</strain>
    </source>
</reference>
<dbReference type="Gene3D" id="3.30.450.20">
    <property type="entry name" value="PAS domain"/>
    <property type="match status" value="1"/>
</dbReference>
<feature type="transmembrane region" description="Helical" evidence="3">
    <location>
        <begin position="464"/>
        <end position="483"/>
    </location>
</feature>
<comment type="cofactor">
    <cofactor evidence="1">
        <name>Mg(2+)</name>
        <dbReference type="ChEBI" id="CHEBI:18420"/>
    </cofactor>
</comment>
<feature type="transmembrane region" description="Helical" evidence="3">
    <location>
        <begin position="82"/>
        <end position="103"/>
    </location>
</feature>
<evidence type="ECO:0000256" key="3">
    <source>
        <dbReference type="SAM" id="Phobius"/>
    </source>
</evidence>
<proteinExistence type="predicted"/>
<dbReference type="STRING" id="458817.Shal_2515"/>
<dbReference type="Pfam" id="PF00990">
    <property type="entry name" value="GGDEF"/>
    <property type="match status" value="1"/>
</dbReference>
<dbReference type="SUPFAM" id="SSF55073">
    <property type="entry name" value="Nucleotide cyclase"/>
    <property type="match status" value="1"/>
</dbReference>
<dbReference type="Proteomes" id="UP000001317">
    <property type="component" value="Chromosome"/>
</dbReference>
<accession>B0TK53</accession>
<keyword evidence="3" id="KW-1133">Transmembrane helix</keyword>
<dbReference type="AlphaFoldDB" id="B0TK53"/>
<evidence type="ECO:0000259" key="4">
    <source>
        <dbReference type="PROSITE" id="PS50887"/>
    </source>
</evidence>
<dbReference type="PANTHER" id="PTHR45138:SF24">
    <property type="entry name" value="DIGUANYLATE CYCLASE DGCC-RELATED"/>
    <property type="match status" value="1"/>
</dbReference>
<dbReference type="PANTHER" id="PTHR45138">
    <property type="entry name" value="REGULATORY COMPONENTS OF SENSORY TRANSDUCTION SYSTEM"/>
    <property type="match status" value="1"/>
</dbReference>
<evidence type="ECO:0000256" key="1">
    <source>
        <dbReference type="ARBA" id="ARBA00001946"/>
    </source>
</evidence>
<dbReference type="EMBL" id="CP000931">
    <property type="protein sequence ID" value="ABZ77072.1"/>
    <property type="molecule type" value="Genomic_DNA"/>
</dbReference>
<dbReference type="FunFam" id="3.30.70.270:FF:000001">
    <property type="entry name" value="Diguanylate cyclase domain protein"/>
    <property type="match status" value="1"/>
</dbReference>
<dbReference type="InterPro" id="IPR043128">
    <property type="entry name" value="Rev_trsase/Diguanyl_cyclase"/>
</dbReference>
<dbReference type="InterPro" id="IPR029787">
    <property type="entry name" value="Nucleotide_cyclase"/>
</dbReference>
<evidence type="ECO:0000256" key="2">
    <source>
        <dbReference type="ARBA" id="ARBA00012528"/>
    </source>
</evidence>
<dbReference type="PROSITE" id="PS50887">
    <property type="entry name" value="GGDEF"/>
    <property type="match status" value="1"/>
</dbReference>
<feature type="transmembrane region" description="Helical" evidence="3">
    <location>
        <begin position="48"/>
        <end position="70"/>
    </location>
</feature>
<dbReference type="GO" id="GO:1902201">
    <property type="term" value="P:negative regulation of bacterial-type flagellum-dependent cell motility"/>
    <property type="evidence" value="ECO:0007669"/>
    <property type="project" value="TreeGrafter"/>
</dbReference>
<dbReference type="HOGENOM" id="CLU_381249_0_0_6"/>
<dbReference type="KEGG" id="shl:Shal_2515"/>
<dbReference type="NCBIfam" id="TIGR00254">
    <property type="entry name" value="GGDEF"/>
    <property type="match status" value="1"/>
</dbReference>
<keyword evidence="3" id="KW-0812">Transmembrane</keyword>
<dbReference type="EC" id="2.7.7.65" evidence="2"/>
<feature type="transmembrane region" description="Helical" evidence="3">
    <location>
        <begin position="190"/>
        <end position="207"/>
    </location>
</feature>
<dbReference type="GO" id="GO:0005886">
    <property type="term" value="C:plasma membrane"/>
    <property type="evidence" value="ECO:0007669"/>
    <property type="project" value="TreeGrafter"/>
</dbReference>
<feature type="transmembrane region" description="Helical" evidence="3">
    <location>
        <begin position="24"/>
        <end position="42"/>
    </location>
</feature>
<dbReference type="GO" id="GO:0043709">
    <property type="term" value="P:cell adhesion involved in single-species biofilm formation"/>
    <property type="evidence" value="ECO:0007669"/>
    <property type="project" value="TreeGrafter"/>
</dbReference>
<dbReference type="InterPro" id="IPR000160">
    <property type="entry name" value="GGDEF_dom"/>
</dbReference>
<dbReference type="eggNOG" id="COG3706">
    <property type="taxonomic scope" value="Bacteria"/>
</dbReference>
<evidence type="ECO:0000313" key="6">
    <source>
        <dbReference type="Proteomes" id="UP000001317"/>
    </source>
</evidence>
<organism evidence="5 6">
    <name type="scientific">Shewanella halifaxensis (strain HAW-EB4)</name>
    <dbReference type="NCBI Taxonomy" id="458817"/>
    <lineage>
        <taxon>Bacteria</taxon>
        <taxon>Pseudomonadati</taxon>
        <taxon>Pseudomonadota</taxon>
        <taxon>Gammaproteobacteria</taxon>
        <taxon>Alteromonadales</taxon>
        <taxon>Shewanellaceae</taxon>
        <taxon>Shewanella</taxon>
    </lineage>
</organism>
<feature type="domain" description="GGDEF" evidence="4">
    <location>
        <begin position="596"/>
        <end position="730"/>
    </location>
</feature>
<keyword evidence="6" id="KW-1185">Reference proteome</keyword>
<dbReference type="InterPro" id="IPR050469">
    <property type="entry name" value="Diguanylate_Cyclase"/>
</dbReference>
<gene>
    <name evidence="5" type="ordered locus">Shal_2515</name>
</gene>
<keyword evidence="3" id="KW-0472">Membrane</keyword>
<evidence type="ECO:0000313" key="5">
    <source>
        <dbReference type="EMBL" id="ABZ77072.1"/>
    </source>
</evidence>
<name>B0TK53_SHEHH</name>
<dbReference type="CDD" id="cd12914">
    <property type="entry name" value="PDC1_DGC_like"/>
    <property type="match status" value="1"/>
</dbReference>
<dbReference type="GO" id="GO:0052621">
    <property type="term" value="F:diguanylate cyclase activity"/>
    <property type="evidence" value="ECO:0007669"/>
    <property type="project" value="UniProtKB-EC"/>
</dbReference>
<sequence length="732" mass="82875">MIIDKNSYQKQRRALLWKIEKNKLLLASVLGLIGLLVNLYPIHLFANIQLILGNVSYVIVAILFGPWYALYTALITVTGLMIAWDSAHVYLLFGVEALCLGFARRRDIYALYASFGFWIFIGMPLFYLYVFLFSELPSSHIAFIILKQGINGLVYASIGSMLVILTPSFWQFKSKIKDTQRRTFNGQLTYTFTLVITIALLLAALLFNNQFIERQQTLLYQNIENSADHLGLSTQAYLDSHTRAIKNAAAWLSLNQHSTAEEQILLSQLHDNYPGFITMLLADRDGTIIGASPASLLPSNEVQGKQINIQDRNYFIQAFINQRTFTSPVFQGKGFGHDPIVAISAPIYRADTPHHPIGIIEGSLDLNEFKAIDNANTDSNNQSIVLIDKNKRIIYASDNLGLAPLSLFSYSLPSKNYITPFPMLNITQNDNVAPEFVYASVTLQNDWQLFVLNPFRPLVELVEGMYLATFAILFVALSITIYLSRVISSRLTLPLENIANKFSTSSESARIEYAVDDDSPLEIYTLFQRLQQSKSQLISYQLELEEKVAIRTLELEHANCKLKALAEKDPLTGLYNRRYAEDKFPAIQELCQRSDEVIAIALLDLDKFKFINDTYGHDGGDLTLKRIAELLRQEFKRDSDIIVRYGGEEFLLIMPLCNALKIEHHLESFRRKLENIIIKGKQPFQVTTSIGAVIGNGTFSTSLEEWVKQADTNLYQAKETGRNKLVFTTLKD</sequence>
<dbReference type="CDD" id="cd01949">
    <property type="entry name" value="GGDEF"/>
    <property type="match status" value="1"/>
</dbReference>
<dbReference type="Gene3D" id="3.30.70.270">
    <property type="match status" value="1"/>
</dbReference>
<protein>
    <recommendedName>
        <fullName evidence="2">diguanylate cyclase</fullName>
        <ecNumber evidence="2">2.7.7.65</ecNumber>
    </recommendedName>
</protein>
<feature type="transmembrane region" description="Helical" evidence="3">
    <location>
        <begin position="109"/>
        <end position="132"/>
    </location>
</feature>
<dbReference type="SMART" id="SM00267">
    <property type="entry name" value="GGDEF"/>
    <property type="match status" value="1"/>
</dbReference>